<dbReference type="SUPFAM" id="SSF159709">
    <property type="entry name" value="PhnH-like"/>
    <property type="match status" value="1"/>
</dbReference>
<accession>A0A1H5Z8Y2</accession>
<dbReference type="Pfam" id="PF05845">
    <property type="entry name" value="PhnH"/>
    <property type="match status" value="1"/>
</dbReference>
<organism evidence="1 2">
    <name type="scientific">Bosea lathyri</name>
    <dbReference type="NCBI Taxonomy" id="1036778"/>
    <lineage>
        <taxon>Bacteria</taxon>
        <taxon>Pseudomonadati</taxon>
        <taxon>Pseudomonadota</taxon>
        <taxon>Alphaproteobacteria</taxon>
        <taxon>Hyphomicrobiales</taxon>
        <taxon>Boseaceae</taxon>
        <taxon>Bosea</taxon>
    </lineage>
</organism>
<dbReference type="NCBIfam" id="TIGR03292">
    <property type="entry name" value="PhnH_redo"/>
    <property type="match status" value="1"/>
</dbReference>
<reference evidence="1 2" key="1">
    <citation type="submission" date="2016-10" db="EMBL/GenBank/DDBJ databases">
        <authorList>
            <person name="de Groot N.N."/>
        </authorList>
    </citation>
    <scope>NUCLEOTIDE SEQUENCE [LARGE SCALE GENOMIC DNA]</scope>
    <source>
        <strain evidence="1 2">DSM 26656</strain>
    </source>
</reference>
<protein>
    <submittedName>
        <fullName evidence="1">Alpha-D-ribose 1-methylphosphonate 5-triphosphate synthase subunit PhnH</fullName>
    </submittedName>
</protein>
<dbReference type="AlphaFoldDB" id="A0A1H5Z8Y2"/>
<evidence type="ECO:0000313" key="1">
    <source>
        <dbReference type="EMBL" id="SEG32983.1"/>
    </source>
</evidence>
<dbReference type="Gene3D" id="3.40.50.11310">
    <property type="entry name" value="Bacterial phosphonate metabolism protein PhnH"/>
    <property type="match status" value="1"/>
</dbReference>
<dbReference type="EMBL" id="FNUY01000004">
    <property type="protein sequence ID" value="SEG32983.1"/>
    <property type="molecule type" value="Genomic_DNA"/>
</dbReference>
<dbReference type="InterPro" id="IPR008772">
    <property type="entry name" value="Phosphonate_metab_PhnH"/>
</dbReference>
<keyword evidence="2" id="KW-1185">Reference proteome</keyword>
<dbReference type="OrthoDB" id="9814509at2"/>
<dbReference type="InterPro" id="IPR038058">
    <property type="entry name" value="PhnH-like_sp"/>
</dbReference>
<dbReference type="PIRSF" id="PIRSF020680">
    <property type="entry name" value="PhnH"/>
    <property type="match status" value="1"/>
</dbReference>
<gene>
    <name evidence="1" type="ORF">SAMN04488115_104327</name>
</gene>
<dbReference type="Proteomes" id="UP000236743">
    <property type="component" value="Unassembled WGS sequence"/>
</dbReference>
<proteinExistence type="predicted"/>
<dbReference type="RefSeq" id="WP_103872754.1">
    <property type="nucleotide sequence ID" value="NZ_FNUY01000004.1"/>
</dbReference>
<evidence type="ECO:0000313" key="2">
    <source>
        <dbReference type="Proteomes" id="UP000236743"/>
    </source>
</evidence>
<name>A0A1H5Z8Y2_9HYPH</name>
<dbReference type="GO" id="GO:0019634">
    <property type="term" value="P:organic phosphonate metabolic process"/>
    <property type="evidence" value="ECO:0007669"/>
    <property type="project" value="InterPro"/>
</dbReference>
<sequence>MLPQSQIGAGFSDPVFQSQAAFRALLAALSEPGTRQVMTSPVTPPQGLEAATAIALLALADYETPIWLTPALRDGPAGAWLRFHCGATLIENPADAAFAVIDGATDAPLLSTFSIGTDQFPDRSTTVIVQCAGLEGGRSVTLSGPGIADTRLVAPDGLRSGFWAEVAANAELYPLGVDLVLSHGNTIIGLPRSTQIASPEHASPEMLETY</sequence>